<evidence type="ECO:0000256" key="3">
    <source>
        <dbReference type="ARBA" id="ARBA00022679"/>
    </source>
</evidence>
<dbReference type="EMBL" id="CP003362">
    <property type="protein sequence ID" value="AGB49011.1"/>
    <property type="molecule type" value="Genomic_DNA"/>
</dbReference>
<organism evidence="8 9">
    <name type="scientific">Methanomethylovorans hollandica (strain DSM 15978 / NBRC 107637 / DMS1)</name>
    <dbReference type="NCBI Taxonomy" id="867904"/>
    <lineage>
        <taxon>Archaea</taxon>
        <taxon>Methanobacteriati</taxon>
        <taxon>Methanobacteriota</taxon>
        <taxon>Stenosarchaea group</taxon>
        <taxon>Methanomicrobia</taxon>
        <taxon>Methanosarcinales</taxon>
        <taxon>Methanosarcinaceae</taxon>
        <taxon>Methanomethylovorans</taxon>
    </lineage>
</organism>
<sequence>MSDLTLKQRFIASLERKDVDKVPVCSVTQTGTVELMEMTGAKWPDAHYDPEKMATLAIAAHEITGLEAVRYPFCNTVMPETLGCTVREGSLDSQPQIIDFPCKEKKDVAGLLVPDNLLESKRIKTILQATDIVKDRLSDEVPIVVGILGPAAIACCLCGVNNYLMWCITAPEVLKELLVLGTSVCKEYANALFDRGVDAVVIIDSEAGPDLFPPPLFQSMILPFYRSLTKDMRGPTILHICGDATEILDDMADSGFQGLSIEEKVNLAYANQVVAGRACLVGNISPVFTLLERSPEQVKKEAKECIADGVGILSPGCGIAPHTSIENIRAFVAARDEYYGLG</sequence>
<dbReference type="GO" id="GO:0032259">
    <property type="term" value="P:methylation"/>
    <property type="evidence" value="ECO:0007669"/>
    <property type="project" value="UniProtKB-KW"/>
</dbReference>
<dbReference type="GO" id="GO:0006779">
    <property type="term" value="P:porphyrin-containing compound biosynthetic process"/>
    <property type="evidence" value="ECO:0007669"/>
    <property type="project" value="InterPro"/>
</dbReference>
<dbReference type="InterPro" id="IPR006360">
    <property type="entry name" value="Mtase_MtaA_CmuA"/>
</dbReference>
<keyword evidence="6" id="KW-0484">Methanogenesis</keyword>
<evidence type="ECO:0000256" key="4">
    <source>
        <dbReference type="ARBA" id="ARBA00022723"/>
    </source>
</evidence>
<dbReference type="SUPFAM" id="SSF51726">
    <property type="entry name" value="UROD/MetE-like"/>
    <property type="match status" value="1"/>
</dbReference>
<keyword evidence="5" id="KW-0862">Zinc</keyword>
<dbReference type="PANTHER" id="PTHR47099:SF1">
    <property type="entry name" value="METHYLCOBAMIDE:COM METHYLTRANSFERASE MTBA"/>
    <property type="match status" value="1"/>
</dbReference>
<evidence type="ECO:0000256" key="2">
    <source>
        <dbReference type="ARBA" id="ARBA00022603"/>
    </source>
</evidence>
<dbReference type="InterPro" id="IPR038071">
    <property type="entry name" value="UROD/MetE-like_sf"/>
</dbReference>
<proteinExistence type="predicted"/>
<dbReference type="OrthoDB" id="124836at2157"/>
<evidence type="ECO:0000313" key="9">
    <source>
        <dbReference type="Proteomes" id="UP000010866"/>
    </source>
</evidence>
<gene>
    <name evidence="8" type="ordered locus">Metho_0761</name>
</gene>
<accession>L0KV43</accession>
<keyword evidence="4" id="KW-0479">Metal-binding</keyword>
<dbReference type="KEGG" id="mhz:Metho_0761"/>
<dbReference type="Proteomes" id="UP000010866">
    <property type="component" value="Chromosome"/>
</dbReference>
<dbReference type="GO" id="GO:0004853">
    <property type="term" value="F:uroporphyrinogen decarboxylase activity"/>
    <property type="evidence" value="ECO:0007669"/>
    <property type="project" value="InterPro"/>
</dbReference>
<dbReference type="GO" id="GO:0006730">
    <property type="term" value="P:one-carbon metabolic process"/>
    <property type="evidence" value="ECO:0007669"/>
    <property type="project" value="InterPro"/>
</dbReference>
<dbReference type="Pfam" id="PF01208">
    <property type="entry name" value="URO-D"/>
    <property type="match status" value="1"/>
</dbReference>
<dbReference type="RefSeq" id="WP_015324179.1">
    <property type="nucleotide sequence ID" value="NC_019977.1"/>
</dbReference>
<dbReference type="Gene3D" id="3.20.20.210">
    <property type="match status" value="1"/>
</dbReference>
<feature type="domain" description="Uroporphyrinogen decarboxylase (URO-D)" evidence="7">
    <location>
        <begin position="6"/>
        <end position="338"/>
    </location>
</feature>
<protein>
    <submittedName>
        <fullName evidence="8">Methyltransferase, MtaA/CmuA family</fullName>
    </submittedName>
</protein>
<dbReference type="GO" id="GO:0015948">
    <property type="term" value="P:methanogenesis"/>
    <property type="evidence" value="ECO:0007669"/>
    <property type="project" value="UniProtKB-KW"/>
</dbReference>
<dbReference type="InterPro" id="IPR052024">
    <property type="entry name" value="Methanogen_methyltrans"/>
</dbReference>
<dbReference type="NCBIfam" id="NF004889">
    <property type="entry name" value="PRK06252.1"/>
    <property type="match status" value="1"/>
</dbReference>
<evidence type="ECO:0000313" key="8">
    <source>
        <dbReference type="EMBL" id="AGB49011.1"/>
    </source>
</evidence>
<evidence type="ECO:0000256" key="5">
    <source>
        <dbReference type="ARBA" id="ARBA00022833"/>
    </source>
</evidence>
<dbReference type="InterPro" id="IPR000257">
    <property type="entry name" value="Uroporphyrinogen_deCOase"/>
</dbReference>
<dbReference type="GeneID" id="14408055"/>
<evidence type="ECO:0000256" key="1">
    <source>
        <dbReference type="ARBA" id="ARBA00001947"/>
    </source>
</evidence>
<keyword evidence="9" id="KW-1185">Reference proteome</keyword>
<dbReference type="GO" id="GO:0008168">
    <property type="term" value="F:methyltransferase activity"/>
    <property type="evidence" value="ECO:0007669"/>
    <property type="project" value="UniProtKB-KW"/>
</dbReference>
<evidence type="ECO:0000256" key="6">
    <source>
        <dbReference type="ARBA" id="ARBA00022994"/>
    </source>
</evidence>
<dbReference type="NCBIfam" id="TIGR01463">
    <property type="entry name" value="mtaA_cmuA"/>
    <property type="match status" value="1"/>
</dbReference>
<name>L0KV43_METHD</name>
<dbReference type="NCBIfam" id="NF040654">
    <property type="entry name" value="MtaA_Meth"/>
    <property type="match status" value="1"/>
</dbReference>
<dbReference type="PANTHER" id="PTHR47099">
    <property type="entry name" value="METHYLCOBAMIDE:COM METHYLTRANSFERASE MTBA"/>
    <property type="match status" value="1"/>
</dbReference>
<dbReference type="GO" id="GO:0046872">
    <property type="term" value="F:metal ion binding"/>
    <property type="evidence" value="ECO:0007669"/>
    <property type="project" value="UniProtKB-KW"/>
</dbReference>
<dbReference type="HOGENOM" id="CLU_040933_2_1_2"/>
<reference evidence="9" key="1">
    <citation type="submission" date="2012-02" db="EMBL/GenBank/DDBJ databases">
        <title>Complete sequence of chromosome of Methanomethylovorans hollandica DSM 15978.</title>
        <authorList>
            <person name="Lucas S."/>
            <person name="Copeland A."/>
            <person name="Lapidus A."/>
            <person name="Glavina del Rio T."/>
            <person name="Dalin E."/>
            <person name="Tice H."/>
            <person name="Bruce D."/>
            <person name="Goodwin L."/>
            <person name="Pitluck S."/>
            <person name="Peters L."/>
            <person name="Mikhailova N."/>
            <person name="Held B."/>
            <person name="Kyrpides N."/>
            <person name="Mavromatis K."/>
            <person name="Ivanova N."/>
            <person name="Brettin T."/>
            <person name="Detter J.C."/>
            <person name="Han C."/>
            <person name="Larimer F."/>
            <person name="Land M."/>
            <person name="Hauser L."/>
            <person name="Markowitz V."/>
            <person name="Cheng J.-F."/>
            <person name="Hugenholtz P."/>
            <person name="Woyke T."/>
            <person name="Wu D."/>
            <person name="Spring S."/>
            <person name="Schroeder M."/>
            <person name="Brambilla E."/>
            <person name="Klenk H.-P."/>
            <person name="Eisen J.A."/>
        </authorList>
    </citation>
    <scope>NUCLEOTIDE SEQUENCE [LARGE SCALE GENOMIC DNA]</scope>
    <source>
        <strain evidence="9">DSM 15978 / NBRC 107637 / DMS1</strain>
    </source>
</reference>
<comment type="cofactor">
    <cofactor evidence="1">
        <name>Zn(2+)</name>
        <dbReference type="ChEBI" id="CHEBI:29105"/>
    </cofactor>
</comment>
<evidence type="ECO:0000259" key="7">
    <source>
        <dbReference type="Pfam" id="PF01208"/>
    </source>
</evidence>
<keyword evidence="2 8" id="KW-0489">Methyltransferase</keyword>
<dbReference type="AlphaFoldDB" id="L0KV43"/>
<keyword evidence="3 8" id="KW-0808">Transferase</keyword>
<dbReference type="STRING" id="867904.Metho_0761"/>
<dbReference type="CDD" id="cd03307">
    <property type="entry name" value="Mta_CmuA_like"/>
    <property type="match status" value="1"/>
</dbReference>